<dbReference type="InterPro" id="IPR008949">
    <property type="entry name" value="Isoprenoid_synthase_dom_sf"/>
</dbReference>
<keyword evidence="2" id="KW-1185">Reference proteome</keyword>
<protein>
    <submittedName>
        <fullName evidence="1">Squalene synthase HpnC</fullName>
        <ecNumber evidence="1">2.5.1.32</ecNumber>
    </submittedName>
</protein>
<dbReference type="SFLD" id="SFLDS00005">
    <property type="entry name" value="Isoprenoid_Synthase_Type_I"/>
    <property type="match status" value="1"/>
</dbReference>
<dbReference type="Proteomes" id="UP000006844">
    <property type="component" value="Chromosome"/>
</dbReference>
<dbReference type="HOGENOM" id="CLU_037269_0_1_0"/>
<dbReference type="InterPro" id="IPR017827">
    <property type="entry name" value="HSQ_synthase_HpnC"/>
</dbReference>
<dbReference type="AlphaFoldDB" id="E8V5Q2"/>
<dbReference type="Pfam" id="PF00494">
    <property type="entry name" value="SQS_PSY"/>
    <property type="match status" value="1"/>
</dbReference>
<sequence length="319" mass="35974">MIVSTPPVRLQGGPPSFVEPATAPTLEEARAWCKSLAESHYENFHVATWFLPARLRTHFYPIYAYCRVSDDLSDEVGDPLLALRLLNEWEKMLLEVYDSPTSVKHPVLIALAETIRSCDIPREPFTHLLVSFRKDQTFSRYQTMEELASYSDSSASPVGHLILYSSGYRDPELFALSDKICTGLQFANMWQDVGPDLTERGRIYLPEDEMKRFNVTPQQLQAGEFTPAYRELLRYLVGKTRVLFAEGQPIEDRVDADLASALRLFRRGGEAILDAIEAIDFNTLNHRPIVTKATKMRLVGGALTGKLAASFRSKKRSAA</sequence>
<dbReference type="SFLD" id="SFLDG01018">
    <property type="entry name" value="Squalene/Phytoene_Synthase_Lik"/>
    <property type="match status" value="1"/>
</dbReference>
<dbReference type="SUPFAM" id="SSF48576">
    <property type="entry name" value="Terpenoid synthases"/>
    <property type="match status" value="1"/>
</dbReference>
<gene>
    <name evidence="1" type="ordered locus">AciPR4_1855</name>
</gene>
<accession>E8V5Q2</accession>
<keyword evidence="1" id="KW-0808">Transferase</keyword>
<dbReference type="CDD" id="cd00683">
    <property type="entry name" value="Trans_IPPS_HH"/>
    <property type="match status" value="1"/>
</dbReference>
<name>E8V5Q2_TERSS</name>
<dbReference type="EMBL" id="CP002467">
    <property type="protein sequence ID" value="ADV82661.1"/>
    <property type="molecule type" value="Genomic_DNA"/>
</dbReference>
<dbReference type="GO" id="GO:0051996">
    <property type="term" value="F:squalene synthase [NAD(P)H] activity"/>
    <property type="evidence" value="ECO:0007669"/>
    <property type="project" value="InterPro"/>
</dbReference>
<dbReference type="KEGG" id="tsa:AciPR4_1855"/>
<reference evidence="1 2" key="1">
    <citation type="journal article" date="2012" name="Stand. Genomic Sci.">
        <title>Complete genome sequence of Terriglobus saanensis type strain SP1PR4(T), an Acidobacteria from tundra soil.</title>
        <authorList>
            <person name="Rawat S.R."/>
            <person name="Mannisto M.K."/>
            <person name="Starovoytov V."/>
            <person name="Goodwin L."/>
            <person name="Nolan M."/>
            <person name="Hauser L."/>
            <person name="Land M."/>
            <person name="Davenport K.W."/>
            <person name="Woyke T."/>
            <person name="Haggblom M.M."/>
        </authorList>
    </citation>
    <scope>NUCLEOTIDE SEQUENCE</scope>
    <source>
        <strain evidence="2">ATCC BAA-1853 / DSM 23119 / SP1PR4</strain>
    </source>
</reference>
<dbReference type="NCBIfam" id="TIGR03464">
    <property type="entry name" value="HpnC"/>
    <property type="match status" value="1"/>
</dbReference>
<dbReference type="OrthoDB" id="9787280at2"/>
<evidence type="ECO:0000313" key="1">
    <source>
        <dbReference type="EMBL" id="ADV82661.1"/>
    </source>
</evidence>
<dbReference type="GO" id="GO:0016114">
    <property type="term" value="P:terpenoid biosynthetic process"/>
    <property type="evidence" value="ECO:0007669"/>
    <property type="project" value="UniProtKB-ARBA"/>
</dbReference>
<dbReference type="PANTHER" id="PTHR31480">
    <property type="entry name" value="BIFUNCTIONAL LYCOPENE CYCLASE/PHYTOENE SYNTHASE"/>
    <property type="match status" value="1"/>
</dbReference>
<dbReference type="RefSeq" id="WP_013568394.1">
    <property type="nucleotide sequence ID" value="NC_014963.1"/>
</dbReference>
<dbReference type="InterPro" id="IPR002060">
    <property type="entry name" value="Squ/phyt_synthse"/>
</dbReference>
<dbReference type="SFLD" id="SFLDG01212">
    <property type="entry name" value="Phytoene_synthase_like"/>
    <property type="match status" value="1"/>
</dbReference>
<proteinExistence type="predicted"/>
<dbReference type="GO" id="GO:0004311">
    <property type="term" value="F:geranylgeranyl diphosphate synthase activity"/>
    <property type="evidence" value="ECO:0007669"/>
    <property type="project" value="InterPro"/>
</dbReference>
<evidence type="ECO:0000313" key="2">
    <source>
        <dbReference type="Proteomes" id="UP000006844"/>
    </source>
</evidence>
<organism evidence="1 2">
    <name type="scientific">Terriglobus saanensis (strain ATCC BAA-1853 / DSM 23119 / SP1PR4)</name>
    <dbReference type="NCBI Taxonomy" id="401053"/>
    <lineage>
        <taxon>Bacteria</taxon>
        <taxon>Pseudomonadati</taxon>
        <taxon>Acidobacteriota</taxon>
        <taxon>Terriglobia</taxon>
        <taxon>Terriglobales</taxon>
        <taxon>Acidobacteriaceae</taxon>
        <taxon>Terriglobus</taxon>
    </lineage>
</organism>
<dbReference type="EC" id="2.5.1.32" evidence="1"/>
<dbReference type="Gene3D" id="1.10.600.10">
    <property type="entry name" value="Farnesyl Diphosphate Synthase"/>
    <property type="match status" value="1"/>
</dbReference>
<dbReference type="InterPro" id="IPR033904">
    <property type="entry name" value="Trans_IPPS_HH"/>
</dbReference>
<dbReference type="eggNOG" id="COG1562">
    <property type="taxonomic scope" value="Bacteria"/>
</dbReference>
<dbReference type="InterPro" id="IPR044843">
    <property type="entry name" value="Trans_IPPS_bact-type"/>
</dbReference>
<dbReference type="STRING" id="401053.AciPR4_1855"/>